<dbReference type="EMBL" id="NIVS01000007">
    <property type="protein sequence ID" value="OWQ56429.1"/>
    <property type="molecule type" value="Genomic_DNA"/>
</dbReference>
<dbReference type="Proteomes" id="UP000198157">
    <property type="component" value="Unassembled WGS sequence"/>
</dbReference>
<organism evidence="1 2">
    <name type="scientific">Stenotrophomonas maltophilia</name>
    <name type="common">Pseudomonas maltophilia</name>
    <name type="synonym">Xanthomonas maltophilia</name>
    <dbReference type="NCBI Taxonomy" id="40324"/>
    <lineage>
        <taxon>Bacteria</taxon>
        <taxon>Pseudomonadati</taxon>
        <taxon>Pseudomonadota</taxon>
        <taxon>Gammaproteobacteria</taxon>
        <taxon>Lysobacterales</taxon>
        <taxon>Lysobacteraceae</taxon>
        <taxon>Stenotrophomonas</taxon>
        <taxon>Stenotrophomonas maltophilia group</taxon>
    </lineage>
</organism>
<proteinExistence type="predicted"/>
<protein>
    <submittedName>
        <fullName evidence="1">Uncharacterized protein</fullName>
    </submittedName>
</protein>
<gene>
    <name evidence="1" type="ORF">CEE60_02845</name>
</gene>
<reference evidence="1 2" key="1">
    <citation type="submission" date="2017-06" db="EMBL/GenBank/DDBJ databases">
        <authorList>
            <person name="Kim H.J."/>
            <person name="Triplett B.A."/>
        </authorList>
    </citation>
    <scope>NUCLEOTIDE SEQUENCE [LARGE SCALE GENOMIC DNA]</scope>
    <source>
        <strain evidence="1 2">13146</strain>
    </source>
</reference>
<comment type="caution">
    <text evidence="1">The sequence shown here is derived from an EMBL/GenBank/DDBJ whole genome shotgun (WGS) entry which is preliminary data.</text>
</comment>
<evidence type="ECO:0000313" key="1">
    <source>
        <dbReference type="EMBL" id="OWQ56429.1"/>
    </source>
</evidence>
<evidence type="ECO:0000313" key="2">
    <source>
        <dbReference type="Proteomes" id="UP000198157"/>
    </source>
</evidence>
<dbReference type="AlphaFoldDB" id="A0A246HR52"/>
<name>A0A246HR52_STEMA</name>
<sequence>MAKNSVPPAAAAEEPRLAISEHYLTTMWRENPLSDYLTNRLVRVDRNTKASIAILGVLHRDFTARQDKRDTGSEDEPVLFQELPEHAFDGLMLAMESLLEESEVLLDYVRENQNNVCGQPFKGASRG</sequence>
<accession>A0A246HR52</accession>